<name>A0ABY9RL08_9BURK</name>
<evidence type="ECO:0000313" key="2">
    <source>
        <dbReference type="EMBL" id="WMW81042.1"/>
    </source>
</evidence>
<keyword evidence="3" id="KW-1185">Reference proteome</keyword>
<dbReference type="EMBL" id="CP133720">
    <property type="protein sequence ID" value="WMW81042.1"/>
    <property type="molecule type" value="Genomic_DNA"/>
</dbReference>
<reference evidence="2" key="1">
    <citation type="submission" date="2023-09" db="EMBL/GenBank/DDBJ databases">
        <title>Undibacterium sp. 20NA77.5 isolated from freshwater.</title>
        <authorList>
            <person name="Le V."/>
            <person name="Ko S.-R."/>
            <person name="Ahn C.-Y."/>
            <person name="Oh H.-M."/>
        </authorList>
    </citation>
    <scope>NUCLEOTIDE SEQUENCE</scope>
    <source>
        <strain evidence="2">20NA77.5</strain>
    </source>
</reference>
<dbReference type="InterPro" id="IPR041667">
    <property type="entry name" value="Cupin_8"/>
</dbReference>
<protein>
    <submittedName>
        <fullName evidence="2">Cupin-like domain-containing protein</fullName>
    </submittedName>
</protein>
<dbReference type="Gene3D" id="2.60.120.10">
    <property type="entry name" value="Jelly Rolls"/>
    <property type="match status" value="1"/>
</dbReference>
<organism evidence="2 3">
    <name type="scientific">Undibacterium cyanobacteriorum</name>
    <dbReference type="NCBI Taxonomy" id="3073561"/>
    <lineage>
        <taxon>Bacteria</taxon>
        <taxon>Pseudomonadati</taxon>
        <taxon>Pseudomonadota</taxon>
        <taxon>Betaproteobacteria</taxon>
        <taxon>Burkholderiales</taxon>
        <taxon>Oxalobacteraceae</taxon>
        <taxon>Undibacterium</taxon>
    </lineage>
</organism>
<dbReference type="SUPFAM" id="SSF51197">
    <property type="entry name" value="Clavaminate synthase-like"/>
    <property type="match status" value="1"/>
</dbReference>
<sequence>MTPNFRSIDAYESPNPDQLKVILNRYQPAIIKGLVKDWKMVQLAKESTAGLLQYLVDHDTGAHVDAIMLRPEQQGRVFYNESLDGFNFIKNSLPLSQVLEQLVRYTQFAVAPSVAVQSALMSRCLPEVLAEHAMTILDPEIVPRIWVGNKITTPTHIDGSDNIACVVSGRRQFILFPPEQIANLYIGPLDFAPTPSPISMVNLRNPDLERYPNYREALQHAQSAILEPGDAIFIPNLWWHHVESLDPINILVNYWWGGSNFSTEDKTSPYGLLMQALLSFRELPPAQRQAWGHIFQHYVFSPQHPAAHLPERLHGVLKR</sequence>
<dbReference type="PROSITE" id="PS51184">
    <property type="entry name" value="JMJC"/>
    <property type="match status" value="1"/>
</dbReference>
<dbReference type="RefSeq" id="WP_309482532.1">
    <property type="nucleotide sequence ID" value="NZ_CP133720.1"/>
</dbReference>
<proteinExistence type="predicted"/>
<dbReference type="Proteomes" id="UP001181355">
    <property type="component" value="Chromosome"/>
</dbReference>
<gene>
    <name evidence="2" type="ORF">RF679_01875</name>
</gene>
<dbReference type="Pfam" id="PF13621">
    <property type="entry name" value="Cupin_8"/>
    <property type="match status" value="1"/>
</dbReference>
<accession>A0ABY9RL08</accession>
<evidence type="ECO:0000259" key="1">
    <source>
        <dbReference type="PROSITE" id="PS51184"/>
    </source>
</evidence>
<dbReference type="InterPro" id="IPR003347">
    <property type="entry name" value="JmjC_dom"/>
</dbReference>
<dbReference type="PANTHER" id="PTHR12461">
    <property type="entry name" value="HYPOXIA-INDUCIBLE FACTOR 1 ALPHA INHIBITOR-RELATED"/>
    <property type="match status" value="1"/>
</dbReference>
<dbReference type="SMART" id="SM00558">
    <property type="entry name" value="JmjC"/>
    <property type="match status" value="1"/>
</dbReference>
<evidence type="ECO:0000313" key="3">
    <source>
        <dbReference type="Proteomes" id="UP001181355"/>
    </source>
</evidence>
<dbReference type="PANTHER" id="PTHR12461:SF105">
    <property type="entry name" value="HYPOXIA-INDUCIBLE FACTOR 1-ALPHA INHIBITOR"/>
    <property type="match status" value="1"/>
</dbReference>
<feature type="domain" description="JmjC" evidence="1">
    <location>
        <begin position="100"/>
        <end position="271"/>
    </location>
</feature>
<dbReference type="InterPro" id="IPR014710">
    <property type="entry name" value="RmlC-like_jellyroll"/>
</dbReference>